<evidence type="ECO:0000313" key="1">
    <source>
        <dbReference type="EMBL" id="SFF07124.1"/>
    </source>
</evidence>
<dbReference type="EMBL" id="FONS01000004">
    <property type="protein sequence ID" value="SFF07124.1"/>
    <property type="molecule type" value="Genomic_DNA"/>
</dbReference>
<sequence length="77" mass="8556">MLLEQIISKSNVRQAYERVVANKGAAGVDGIGFLDFTSDVRVKWPLIKIQLGKGEYRPMAVKRVKIPKANGGVRLYP</sequence>
<accession>A0A1I2FNR1</accession>
<dbReference type="Proteomes" id="UP000183129">
    <property type="component" value="Unassembled WGS sequence"/>
</dbReference>
<evidence type="ECO:0000313" key="2">
    <source>
        <dbReference type="Proteomes" id="UP000183129"/>
    </source>
</evidence>
<dbReference type="AlphaFoldDB" id="A0A1I2FNR1"/>
<gene>
    <name evidence="1" type="ORF">SAMN03003324_02346</name>
</gene>
<keyword evidence="1" id="KW-0548">Nucleotidyltransferase</keyword>
<keyword evidence="1" id="KW-0808">Transferase</keyword>
<name>A0A1I2FNR1_9SPHI</name>
<protein>
    <submittedName>
        <fullName evidence="1">RNA-directed DNA polymerase</fullName>
    </submittedName>
</protein>
<dbReference type="GO" id="GO:0003964">
    <property type="term" value="F:RNA-directed DNA polymerase activity"/>
    <property type="evidence" value="ECO:0007669"/>
    <property type="project" value="UniProtKB-KW"/>
</dbReference>
<organism evidence="1 2">
    <name type="scientific">Pedobacter antarcticus</name>
    <dbReference type="NCBI Taxonomy" id="34086"/>
    <lineage>
        <taxon>Bacteria</taxon>
        <taxon>Pseudomonadati</taxon>
        <taxon>Bacteroidota</taxon>
        <taxon>Sphingobacteriia</taxon>
        <taxon>Sphingobacteriales</taxon>
        <taxon>Sphingobacteriaceae</taxon>
        <taxon>Pedobacter</taxon>
    </lineage>
</organism>
<reference evidence="1 2" key="1">
    <citation type="submission" date="2016-10" db="EMBL/GenBank/DDBJ databases">
        <authorList>
            <person name="de Groot N.N."/>
        </authorList>
    </citation>
    <scope>NUCLEOTIDE SEQUENCE [LARGE SCALE GENOMIC DNA]</scope>
    <source>
        <strain evidence="1 2">ATCC 51969</strain>
    </source>
</reference>
<proteinExistence type="predicted"/>
<keyword evidence="1" id="KW-0695">RNA-directed DNA polymerase</keyword>